<dbReference type="GO" id="GO:0006281">
    <property type="term" value="P:DNA repair"/>
    <property type="evidence" value="ECO:0007669"/>
    <property type="project" value="TreeGrafter"/>
</dbReference>
<dbReference type="PATRIC" id="fig|1302272.5.peg.1756"/>
<dbReference type="NCBIfam" id="TIGR01509">
    <property type="entry name" value="HAD-SF-IA-v3"/>
    <property type="match status" value="1"/>
</dbReference>
<dbReference type="SFLD" id="SFLDG01129">
    <property type="entry name" value="C1.5:_HAD__Beta-PGM__Phosphata"/>
    <property type="match status" value="1"/>
</dbReference>
<dbReference type="NCBIfam" id="TIGR01549">
    <property type="entry name" value="HAD-SF-IA-v1"/>
    <property type="match status" value="1"/>
</dbReference>
<dbReference type="AlphaFoldDB" id="A0A0R1HWU8"/>
<dbReference type="Gene3D" id="1.10.150.240">
    <property type="entry name" value="Putative phosphatase, domain 2"/>
    <property type="match status" value="1"/>
</dbReference>
<accession>A0A0R1HWU8</accession>
<dbReference type="OrthoDB" id="9792518at2"/>
<dbReference type="GO" id="GO:0008967">
    <property type="term" value="F:phosphoglycolate phosphatase activity"/>
    <property type="evidence" value="ECO:0007669"/>
    <property type="project" value="TreeGrafter"/>
</dbReference>
<dbReference type="Pfam" id="PF13419">
    <property type="entry name" value="HAD_2"/>
    <property type="match status" value="1"/>
</dbReference>
<evidence type="ECO:0000313" key="2">
    <source>
        <dbReference type="Proteomes" id="UP000050911"/>
    </source>
</evidence>
<gene>
    <name evidence="1" type="ORF">FC96_GL001730</name>
</gene>
<dbReference type="RefSeq" id="WP_054660545.1">
    <property type="nucleotide sequence ID" value="NZ_AZCX01000004.1"/>
</dbReference>
<dbReference type="InterPro" id="IPR041492">
    <property type="entry name" value="HAD_2"/>
</dbReference>
<proteinExistence type="predicted"/>
<comment type="caution">
    <text evidence="1">The sequence shown here is derived from an EMBL/GenBank/DDBJ whole genome shotgun (WGS) entry which is preliminary data.</text>
</comment>
<dbReference type="SUPFAM" id="SSF56784">
    <property type="entry name" value="HAD-like"/>
    <property type="match status" value="1"/>
</dbReference>
<dbReference type="Proteomes" id="UP000050911">
    <property type="component" value="Unassembled WGS sequence"/>
</dbReference>
<sequence>MKNFIFDIDGTLLDTEAMYMKSLQKVLTARGIDRPYEALTQTFGIPSRDALVALAVPEADIETIMAAWRDMIPHFQQEVRVYPDVTKMLAALNDLAGVSVAVMTSKQKYELKRDMAPFGLQRYFSEFVVAEDAKRGKPAPDPILVAMARLKAEPEETVYIGDTQYDLQAAHAAGIKFGLVAWGAKNQPGVAASDYVFAFPEEIVPLASELNES</sequence>
<evidence type="ECO:0000313" key="1">
    <source>
        <dbReference type="EMBL" id="KRK48001.1"/>
    </source>
</evidence>
<organism evidence="1 2">
    <name type="scientific">Secundilactobacillus kimchicus JCM 15530</name>
    <dbReference type="NCBI Taxonomy" id="1302272"/>
    <lineage>
        <taxon>Bacteria</taxon>
        <taxon>Bacillati</taxon>
        <taxon>Bacillota</taxon>
        <taxon>Bacilli</taxon>
        <taxon>Lactobacillales</taxon>
        <taxon>Lactobacillaceae</taxon>
        <taxon>Secundilactobacillus</taxon>
    </lineage>
</organism>
<dbReference type="InterPro" id="IPR023198">
    <property type="entry name" value="PGP-like_dom2"/>
</dbReference>
<dbReference type="STRING" id="1302272.FC96_GL001730"/>
<dbReference type="GO" id="GO:0005829">
    <property type="term" value="C:cytosol"/>
    <property type="evidence" value="ECO:0007669"/>
    <property type="project" value="TreeGrafter"/>
</dbReference>
<protein>
    <submittedName>
        <fullName evidence="1">Phosphatase</fullName>
    </submittedName>
</protein>
<dbReference type="SFLD" id="SFLDG01135">
    <property type="entry name" value="C1.5.6:_HAD__Beta-PGM__Phospha"/>
    <property type="match status" value="1"/>
</dbReference>
<dbReference type="SFLD" id="SFLDS00003">
    <property type="entry name" value="Haloacid_Dehalogenase"/>
    <property type="match status" value="1"/>
</dbReference>
<dbReference type="InterPro" id="IPR050155">
    <property type="entry name" value="HAD-like_hydrolase_sf"/>
</dbReference>
<dbReference type="PRINTS" id="PR00413">
    <property type="entry name" value="HADHALOGNASE"/>
</dbReference>
<dbReference type="InterPro" id="IPR006439">
    <property type="entry name" value="HAD-SF_hydro_IA"/>
</dbReference>
<dbReference type="InterPro" id="IPR023214">
    <property type="entry name" value="HAD_sf"/>
</dbReference>
<dbReference type="Gene3D" id="3.40.50.1000">
    <property type="entry name" value="HAD superfamily/HAD-like"/>
    <property type="match status" value="1"/>
</dbReference>
<dbReference type="InterPro" id="IPR036412">
    <property type="entry name" value="HAD-like_sf"/>
</dbReference>
<reference evidence="1 2" key="1">
    <citation type="journal article" date="2015" name="Genome Announc.">
        <title>Expanding the biotechnology potential of lactobacilli through comparative genomics of 213 strains and associated genera.</title>
        <authorList>
            <person name="Sun Z."/>
            <person name="Harris H.M."/>
            <person name="McCann A."/>
            <person name="Guo C."/>
            <person name="Argimon S."/>
            <person name="Zhang W."/>
            <person name="Yang X."/>
            <person name="Jeffery I.B."/>
            <person name="Cooney J.C."/>
            <person name="Kagawa T.F."/>
            <person name="Liu W."/>
            <person name="Song Y."/>
            <person name="Salvetti E."/>
            <person name="Wrobel A."/>
            <person name="Rasinkangas P."/>
            <person name="Parkhill J."/>
            <person name="Rea M.C."/>
            <person name="O'Sullivan O."/>
            <person name="Ritari J."/>
            <person name="Douillard F.P."/>
            <person name="Paul Ross R."/>
            <person name="Yang R."/>
            <person name="Briner A.E."/>
            <person name="Felis G.E."/>
            <person name="de Vos W.M."/>
            <person name="Barrangou R."/>
            <person name="Klaenhammer T.R."/>
            <person name="Caufield P.W."/>
            <person name="Cui Y."/>
            <person name="Zhang H."/>
            <person name="O'Toole P.W."/>
        </authorList>
    </citation>
    <scope>NUCLEOTIDE SEQUENCE [LARGE SCALE GENOMIC DNA]</scope>
    <source>
        <strain evidence="1 2">JCM 15530</strain>
    </source>
</reference>
<name>A0A0R1HWU8_9LACO</name>
<keyword evidence="2" id="KW-1185">Reference proteome</keyword>
<dbReference type="PANTHER" id="PTHR43434">
    <property type="entry name" value="PHOSPHOGLYCOLATE PHOSPHATASE"/>
    <property type="match status" value="1"/>
</dbReference>
<dbReference type="EMBL" id="AZCX01000004">
    <property type="protein sequence ID" value="KRK48001.1"/>
    <property type="molecule type" value="Genomic_DNA"/>
</dbReference>
<dbReference type="PANTHER" id="PTHR43434:SF26">
    <property type="entry name" value="PYROPHOSPHATASE PPAX"/>
    <property type="match status" value="1"/>
</dbReference>